<name>A0A7S2YG67_9STRA</name>
<feature type="compositionally biased region" description="Pro residues" evidence="1">
    <location>
        <begin position="543"/>
        <end position="559"/>
    </location>
</feature>
<feature type="compositionally biased region" description="Low complexity" evidence="1">
    <location>
        <begin position="421"/>
        <end position="437"/>
    </location>
</feature>
<sequence length="879" mass="94656">MVRFASAALVVAFAAPAVAFTPQSLVTPPQQRAASTWNSRPIEAAALFASPRDEETTSNHNESRFHLRRRFKKLVLHNPIVWSVVTVVVGAATPLGGAVLRTKPAWASAPVMALPKAEDRDPGTDAMQEHERAMRSETQRELDEMASQAREIEKTQGPAARMKFEKDFKAKQEERAAQKAKDFIQLKRDLLDQGIDPWCDLEGQRQVIKHERGVDLAEVDGTPFNYEAIQQQKGSRDSMLVQKAPHRDIIKLMVQDMKNRDVDPLEYFENHKDQTMTILEMQFPYAVTMVKQYKANMEEYGQITVPKPGEVSVKEKLAALNADPKRQKELAKQQKAEEQAKAKAEKARIQAEQKAERERLKAEAKAAKEEAKRVKEAEKEQAKMAKAAAAAAAAAGAASAAAGAAASAGASTIESAAEALATQPEAATASTLEESASIGSDEEGSAVGAGSTAAVVEETKSSSNLLDKVKIVPASIALISVGGGAYGLNIVRGKKAQEEEERQRQFKLLMEGDGSSSASSSDSAMLDALDSMDLDDDVSSPVSEPPKPAPVAAAPPAPAAPKKKAKKRRLGIFKSKGGDRETDLRNMVASDAQAPVFATLLGKILTFGAPGRFPDALAILGSDMPMEEFDLEKANEILSEARVAAGLEISQSAEIFANVVNCMLIDIVDLASSSLKEKESKVTVDAINIVVDFMNHAASIYDAVAESATINPVTYSGSLAKSKLEQMYSQYAVGGMMNMGGMADDFDSRVALLQDVFSINEKKAEGLMMKAMQKNMMEMMKDGGGEGMESMMANMGMDPSALMGGDSAEGEMDPEQLKSMLLELKGAKDRGEISDEELSSVRTMFKETFGSSLDDLMAQSDGASPEDLEVLELMKSVLG</sequence>
<feature type="region of interest" description="Disordered" evidence="1">
    <location>
        <begin position="533"/>
        <end position="578"/>
    </location>
</feature>
<evidence type="ECO:0000256" key="1">
    <source>
        <dbReference type="SAM" id="MobiDB-lite"/>
    </source>
</evidence>
<reference evidence="3" key="1">
    <citation type="submission" date="2021-01" db="EMBL/GenBank/DDBJ databases">
        <authorList>
            <person name="Corre E."/>
            <person name="Pelletier E."/>
            <person name="Niang G."/>
            <person name="Scheremetjew M."/>
            <person name="Finn R."/>
            <person name="Kale V."/>
            <person name="Holt S."/>
            <person name="Cochrane G."/>
            <person name="Meng A."/>
            <person name="Brown T."/>
            <person name="Cohen L."/>
        </authorList>
    </citation>
    <scope>NUCLEOTIDE SEQUENCE</scope>
    <source>
        <strain evidence="3">CCMP125</strain>
    </source>
</reference>
<organism evidence="3">
    <name type="scientific">Entomoneis paludosa</name>
    <dbReference type="NCBI Taxonomy" id="265537"/>
    <lineage>
        <taxon>Eukaryota</taxon>
        <taxon>Sar</taxon>
        <taxon>Stramenopiles</taxon>
        <taxon>Ochrophyta</taxon>
        <taxon>Bacillariophyta</taxon>
        <taxon>Bacillariophyceae</taxon>
        <taxon>Bacillariophycidae</taxon>
        <taxon>Entomoneidaceae</taxon>
        <taxon>Entomoneis</taxon>
    </lineage>
</organism>
<feature type="region of interest" description="Disordered" evidence="1">
    <location>
        <begin position="320"/>
        <end position="364"/>
    </location>
</feature>
<evidence type="ECO:0000313" key="3">
    <source>
        <dbReference type="EMBL" id="CAD9974870.1"/>
    </source>
</evidence>
<feature type="compositionally biased region" description="Basic residues" evidence="1">
    <location>
        <begin position="561"/>
        <end position="571"/>
    </location>
</feature>
<accession>A0A7S2YG67</accession>
<proteinExistence type="predicted"/>
<evidence type="ECO:0000256" key="2">
    <source>
        <dbReference type="SAM" id="SignalP"/>
    </source>
</evidence>
<gene>
    <name evidence="3" type="ORF">APAL1065_LOCUS16042</name>
</gene>
<protein>
    <submittedName>
        <fullName evidence="3">Uncharacterized protein</fullName>
    </submittedName>
</protein>
<keyword evidence="2" id="KW-0732">Signal</keyword>
<dbReference type="AlphaFoldDB" id="A0A7S2YG67"/>
<feature type="signal peptide" evidence="2">
    <location>
        <begin position="1"/>
        <end position="19"/>
    </location>
</feature>
<feature type="chain" id="PRO_5031168745" evidence="2">
    <location>
        <begin position="20"/>
        <end position="879"/>
    </location>
</feature>
<dbReference type="EMBL" id="HBHT01023890">
    <property type="protein sequence ID" value="CAD9974870.1"/>
    <property type="molecule type" value="Transcribed_RNA"/>
</dbReference>
<feature type="region of interest" description="Disordered" evidence="1">
    <location>
        <begin position="421"/>
        <end position="451"/>
    </location>
</feature>